<dbReference type="PANTHER" id="PTHR46396:SF1">
    <property type="entry name" value="PROTEIN O-LINKED-MANNOSE BETA-1,2-N-ACETYLGLUCOSAMINYLTRANSFERASE 1"/>
    <property type="match status" value="1"/>
</dbReference>
<evidence type="ECO:0000256" key="10">
    <source>
        <dbReference type="ARBA" id="ARBA00023034"/>
    </source>
</evidence>
<evidence type="ECO:0000256" key="8">
    <source>
        <dbReference type="ARBA" id="ARBA00022968"/>
    </source>
</evidence>
<keyword evidence="10 13" id="KW-0333">Golgi apparatus</keyword>
<reference evidence="15" key="1">
    <citation type="submission" date="2023-10" db="EMBL/GenBank/DDBJ databases">
        <title>Genome assemblies of two species of porcelain crab, Petrolisthes cinctipes and Petrolisthes manimaculis (Anomura: Porcellanidae).</title>
        <authorList>
            <person name="Angst P."/>
        </authorList>
    </citation>
    <scope>NUCLEOTIDE SEQUENCE</scope>
    <source>
        <strain evidence="15">PB745_01</strain>
        <tissue evidence="15">Gill</tissue>
    </source>
</reference>
<dbReference type="GO" id="GO:0047223">
    <property type="term" value="F:beta-1,3-galactosyl-O-glycosyl-glycoprotein beta-1,3-N-acetylglucosaminyltransferase activity"/>
    <property type="evidence" value="ECO:0007669"/>
    <property type="project" value="TreeGrafter"/>
</dbReference>
<keyword evidence="11" id="KW-0472">Membrane</keyword>
<keyword evidence="7 13" id="KW-0479">Metal-binding</keyword>
<evidence type="ECO:0000256" key="13">
    <source>
        <dbReference type="RuleBase" id="RU368119"/>
    </source>
</evidence>
<dbReference type="Pfam" id="PF03071">
    <property type="entry name" value="GNT-I"/>
    <property type="match status" value="1"/>
</dbReference>
<keyword evidence="5" id="KW-0808">Transferase</keyword>
<evidence type="ECO:0000256" key="12">
    <source>
        <dbReference type="ARBA" id="ARBA00023211"/>
    </source>
</evidence>
<evidence type="ECO:0000256" key="9">
    <source>
        <dbReference type="ARBA" id="ARBA00022989"/>
    </source>
</evidence>
<dbReference type="InterPro" id="IPR052463">
    <property type="entry name" value="O-linked_mannose_GnT"/>
</dbReference>
<evidence type="ECO:0000256" key="2">
    <source>
        <dbReference type="ARBA" id="ARBA00004922"/>
    </source>
</evidence>
<dbReference type="GO" id="GO:0000139">
    <property type="term" value="C:Golgi membrane"/>
    <property type="evidence" value="ECO:0007669"/>
    <property type="project" value="UniProtKB-SubCell"/>
</dbReference>
<feature type="region of interest" description="Disordered" evidence="14">
    <location>
        <begin position="61"/>
        <end position="82"/>
    </location>
</feature>
<dbReference type="EMBL" id="JAWQEG010004406">
    <property type="protein sequence ID" value="KAK3861769.1"/>
    <property type="molecule type" value="Genomic_DNA"/>
</dbReference>
<organism evidence="15 16">
    <name type="scientific">Petrolisthes cinctipes</name>
    <name type="common">Flat porcelain crab</name>
    <dbReference type="NCBI Taxonomy" id="88211"/>
    <lineage>
        <taxon>Eukaryota</taxon>
        <taxon>Metazoa</taxon>
        <taxon>Ecdysozoa</taxon>
        <taxon>Arthropoda</taxon>
        <taxon>Crustacea</taxon>
        <taxon>Multicrustacea</taxon>
        <taxon>Malacostraca</taxon>
        <taxon>Eumalacostraca</taxon>
        <taxon>Eucarida</taxon>
        <taxon>Decapoda</taxon>
        <taxon>Pleocyemata</taxon>
        <taxon>Anomura</taxon>
        <taxon>Galatheoidea</taxon>
        <taxon>Porcellanidae</taxon>
        <taxon>Petrolisthes</taxon>
    </lineage>
</organism>
<name>A0AAE1EUQ7_PETCI</name>
<comment type="function">
    <text evidence="13">Initiates complex N-linked carbohydrate formation. Essential for the conversion of high-mannose to hybrid and complex N-glycans.</text>
</comment>
<feature type="compositionally biased region" description="Pro residues" evidence="14">
    <location>
        <begin position="72"/>
        <end position="82"/>
    </location>
</feature>
<evidence type="ECO:0000256" key="4">
    <source>
        <dbReference type="ARBA" id="ARBA00022676"/>
    </source>
</evidence>
<keyword evidence="12 13" id="KW-0464">Manganese</keyword>
<evidence type="ECO:0000256" key="7">
    <source>
        <dbReference type="ARBA" id="ARBA00022723"/>
    </source>
</evidence>
<evidence type="ECO:0000256" key="14">
    <source>
        <dbReference type="SAM" id="MobiDB-lite"/>
    </source>
</evidence>
<evidence type="ECO:0000256" key="5">
    <source>
        <dbReference type="ARBA" id="ARBA00022679"/>
    </source>
</evidence>
<evidence type="ECO:0000313" key="15">
    <source>
        <dbReference type="EMBL" id="KAK3861769.1"/>
    </source>
</evidence>
<gene>
    <name evidence="15" type="ORF">Pcinc_032306</name>
</gene>
<dbReference type="GO" id="GO:0016266">
    <property type="term" value="P:protein O-linked glycosylation via N-acetyl-galactosamine"/>
    <property type="evidence" value="ECO:0007669"/>
    <property type="project" value="TreeGrafter"/>
</dbReference>
<keyword evidence="16" id="KW-1185">Reference proteome</keyword>
<keyword evidence="4 13" id="KW-0328">Glycosyltransferase</keyword>
<accession>A0AAE1EUQ7</accession>
<dbReference type="AlphaFoldDB" id="A0AAE1EUQ7"/>
<comment type="similarity">
    <text evidence="3 13">Belongs to the glycosyltransferase 13 family.</text>
</comment>
<dbReference type="InterPro" id="IPR029044">
    <property type="entry name" value="Nucleotide-diphossugar_trans"/>
</dbReference>
<keyword evidence="6" id="KW-0812">Transmembrane</keyword>
<evidence type="ECO:0000313" key="16">
    <source>
        <dbReference type="Proteomes" id="UP001286313"/>
    </source>
</evidence>
<dbReference type="SUPFAM" id="SSF53448">
    <property type="entry name" value="Nucleotide-diphospho-sugar transferases"/>
    <property type="match status" value="1"/>
</dbReference>
<evidence type="ECO:0000256" key="1">
    <source>
        <dbReference type="ARBA" id="ARBA00004323"/>
    </source>
</evidence>
<comment type="caution">
    <text evidence="15">The sequence shown here is derived from an EMBL/GenBank/DDBJ whole genome shotgun (WGS) entry which is preliminary data.</text>
</comment>
<evidence type="ECO:0000256" key="6">
    <source>
        <dbReference type="ARBA" id="ARBA00022692"/>
    </source>
</evidence>
<proteinExistence type="inferred from homology"/>
<comment type="catalytic activity">
    <reaction evidence="13">
        <text>N(4)-(alpha-D-Man-(1-&gt;3)-[alpha-D-Man-(1-&gt;3)-[alpha-D-Man-(1-&gt;6)]-alpha-D-Man-(1-&gt;6)]-beta-D-Man-(1-&gt;4)-beta-D-GlcNAc-(1-&gt;4)-beta-D-GlcNAc)-L-asparaginyl-[protein] (N-glucan mannose isomer 5A1,2) + UDP-N-acetyl-alpha-D-glucosamine = N(4)-{beta-D-GlcNAc-(1-&gt;2)-alpha-D-Man-(1-&gt;3)-[alpha-D-Man-(1-&gt;3)-[alpha-D-Man-(1-&gt;6)]-alpha-D-Man-(1-&gt;6)]-beta-D-Man-(1-&gt;4)-beta-D-GlcNAc-(1-&gt;4)-beta-D-GlcNAc}-L-asparaginyl-[protein] + UDP + H(+)</text>
        <dbReference type="Rhea" id="RHEA:11456"/>
        <dbReference type="Rhea" id="RHEA-COMP:14367"/>
        <dbReference type="Rhea" id="RHEA-COMP:14368"/>
        <dbReference type="ChEBI" id="CHEBI:15378"/>
        <dbReference type="ChEBI" id="CHEBI:57705"/>
        <dbReference type="ChEBI" id="CHEBI:58223"/>
        <dbReference type="ChEBI" id="CHEBI:59087"/>
        <dbReference type="ChEBI" id="CHEBI:60625"/>
        <dbReference type="EC" id="2.4.1.101"/>
    </reaction>
</comment>
<evidence type="ECO:0000256" key="3">
    <source>
        <dbReference type="ARBA" id="ARBA00006492"/>
    </source>
</evidence>
<protein>
    <recommendedName>
        <fullName evidence="13">Alpha-1,3-mannosyl-glycoprotein 2-beta-N-acetylglucosaminyltransferase</fullName>
        <shortName evidence="13">GNT-I</shortName>
        <shortName evidence="13">GlcNAc-T I</shortName>
        <ecNumber evidence="13">2.4.1.101</ecNumber>
    </recommendedName>
    <alternativeName>
        <fullName evidence="13">N-glycosyl-oligosaccharide-glycoprotein N-acetylglucosaminyltransferase I</fullName>
    </alternativeName>
</protein>
<dbReference type="EC" id="2.4.1.101" evidence="13"/>
<sequence>MWVGVVTVGGKMWGEAATTLKTFEGKGGVRSSSPLRLFVDVPRRDEGRRVDHTYTPLSGRISTRSRGLSTPSRPPCRLPPQPAPTGINIRINEHIKFSLVQAFDVFPGVDKVVVLEDDLLLAPDFISYFHQTAPLLDSDPTIFCINAFNYNSFVPFAQDTSRLYREGILPAYGWMVTRRWAEEVIPLWPKMTYEVDWDWYLRGVIEPGREVITPEVPRTMHDGSGGVHVTGWEQAGYFDRRPLNSDPHARLNIS</sequence>
<keyword evidence="8 13" id="KW-0735">Signal-anchor</keyword>
<dbReference type="PANTHER" id="PTHR46396">
    <property type="entry name" value="PROTEIN O-LINKED-MANNOSE BETA-1,2-N-ACETYLGLUCOSAMINYLTRANSFERASE 1"/>
    <property type="match status" value="1"/>
</dbReference>
<dbReference type="Proteomes" id="UP001286313">
    <property type="component" value="Unassembled WGS sequence"/>
</dbReference>
<dbReference type="GO" id="GO:0030145">
    <property type="term" value="F:manganese ion binding"/>
    <property type="evidence" value="ECO:0007669"/>
    <property type="project" value="UniProtKB-UniRule"/>
</dbReference>
<evidence type="ECO:0000256" key="11">
    <source>
        <dbReference type="ARBA" id="ARBA00023136"/>
    </source>
</evidence>
<dbReference type="Gene3D" id="3.90.550.10">
    <property type="entry name" value="Spore Coat Polysaccharide Biosynthesis Protein SpsA, Chain A"/>
    <property type="match status" value="1"/>
</dbReference>
<keyword evidence="9" id="KW-1133">Transmembrane helix</keyword>
<comment type="pathway">
    <text evidence="2 13">Protein modification; protein glycosylation.</text>
</comment>
<comment type="subcellular location">
    <subcellularLocation>
        <location evidence="1 13">Golgi apparatus membrane</location>
        <topology evidence="1 13">Single-pass type II membrane protein</topology>
    </subcellularLocation>
</comment>
<dbReference type="InterPro" id="IPR004139">
    <property type="entry name" value="Glyco_trans_13"/>
</dbReference>
<comment type="cofactor">
    <cofactor evidence="13">
        <name>Mn(2+)</name>
        <dbReference type="ChEBI" id="CHEBI:29035"/>
    </cofactor>
    <text evidence="13">The cofactor is mostly bound to the substrate.</text>
</comment>
<dbReference type="GO" id="GO:0003827">
    <property type="term" value="F:alpha-1,3-mannosylglycoprotein 2-beta-N-acetylglucosaminyltransferase activity"/>
    <property type="evidence" value="ECO:0007669"/>
    <property type="project" value="UniProtKB-UniRule"/>
</dbReference>